<organism evidence="2 3">
    <name type="scientific">Aspergillus indologenus CBS 114.80</name>
    <dbReference type="NCBI Taxonomy" id="1450541"/>
    <lineage>
        <taxon>Eukaryota</taxon>
        <taxon>Fungi</taxon>
        <taxon>Dikarya</taxon>
        <taxon>Ascomycota</taxon>
        <taxon>Pezizomycotina</taxon>
        <taxon>Eurotiomycetes</taxon>
        <taxon>Eurotiomycetidae</taxon>
        <taxon>Eurotiales</taxon>
        <taxon>Aspergillaceae</taxon>
        <taxon>Aspergillus</taxon>
        <taxon>Aspergillus subgen. Circumdati</taxon>
    </lineage>
</organism>
<dbReference type="EMBL" id="KZ825476">
    <property type="protein sequence ID" value="PYI34423.1"/>
    <property type="molecule type" value="Genomic_DNA"/>
</dbReference>
<feature type="compositionally biased region" description="Pro residues" evidence="1">
    <location>
        <begin position="150"/>
        <end position="160"/>
    </location>
</feature>
<feature type="compositionally biased region" description="Polar residues" evidence="1">
    <location>
        <begin position="127"/>
        <end position="139"/>
    </location>
</feature>
<feature type="region of interest" description="Disordered" evidence="1">
    <location>
        <begin position="127"/>
        <end position="170"/>
    </location>
</feature>
<protein>
    <submittedName>
        <fullName evidence="2">Uncharacterized protein</fullName>
    </submittedName>
</protein>
<keyword evidence="3" id="KW-1185">Reference proteome</keyword>
<evidence type="ECO:0000313" key="2">
    <source>
        <dbReference type="EMBL" id="PYI34423.1"/>
    </source>
</evidence>
<proteinExistence type="predicted"/>
<gene>
    <name evidence="2" type="ORF">BP00DRAFT_65861</name>
</gene>
<evidence type="ECO:0000256" key="1">
    <source>
        <dbReference type="SAM" id="MobiDB-lite"/>
    </source>
</evidence>
<reference evidence="2 3" key="1">
    <citation type="submission" date="2018-02" db="EMBL/GenBank/DDBJ databases">
        <title>The genomes of Aspergillus section Nigri reveals drivers in fungal speciation.</title>
        <authorList>
            <consortium name="DOE Joint Genome Institute"/>
            <person name="Vesth T.C."/>
            <person name="Nybo J."/>
            <person name="Theobald S."/>
            <person name="Brandl J."/>
            <person name="Frisvad J.C."/>
            <person name="Nielsen K.F."/>
            <person name="Lyhne E.K."/>
            <person name="Kogle M.E."/>
            <person name="Kuo A."/>
            <person name="Riley R."/>
            <person name="Clum A."/>
            <person name="Nolan M."/>
            <person name="Lipzen A."/>
            <person name="Salamov A."/>
            <person name="Henrissat B."/>
            <person name="Wiebenga A."/>
            <person name="De vries R.P."/>
            <person name="Grigoriev I.V."/>
            <person name="Mortensen U.H."/>
            <person name="Andersen M.R."/>
            <person name="Baker S.E."/>
        </authorList>
    </citation>
    <scope>NUCLEOTIDE SEQUENCE [LARGE SCALE GENOMIC DNA]</scope>
    <source>
        <strain evidence="2 3">CBS 114.80</strain>
    </source>
</reference>
<evidence type="ECO:0000313" key="3">
    <source>
        <dbReference type="Proteomes" id="UP000248817"/>
    </source>
</evidence>
<dbReference type="Proteomes" id="UP000248817">
    <property type="component" value="Unassembled WGS sequence"/>
</dbReference>
<dbReference type="AlphaFoldDB" id="A0A2V5IK33"/>
<sequence length="170" mass="19263">MVWKFDLEIDAGRDVVDIFRVFLVSWWVGWDGGGGCCRCCCRCTVGAEETFLSQWIVLPLDREVYLLQPSSSSRPSNMNLPPTLPTDPPFALYRNNQLITKHQLIPTSPKPILTQSFKTPITIAQNHRTQTAPTSQRYHSANPAIEAPCRPMPHLSPPPLLSRRQRRQSP</sequence>
<name>A0A2V5IK33_9EURO</name>
<accession>A0A2V5IK33</accession>